<keyword evidence="9" id="KW-0175">Coiled coil</keyword>
<sequence length="427" mass="47578">MAKELHELNELEERVILVAVEMDERSSRSAMDTDACLDELEELVKTAGATAVARSVQKRERIHPGHYLGTGKIEELKAMLLAYDATGIVCDDELSPAQLRNLEQMLGTKVMDRTIVILDIFAARALSGEGKIQVELAQLKYRLSRLTGMGASMSRLGGGIGTRGPGEKKLETDRRYIKERIAELNKDAQEIRTHRELLRAQRSKKGTPVISLVGYTNAGKSTILNRLSDAGVLAEDKLFATLDTTTRKIELPGGSEVFLTDTVGFIQKLPHHLVQAFRATLEELQYADILLHVVDASDANRAEHIEVVYDTLRSLGCEDTPVITVFNKMDREVELPLPMDTMARDIVQVSAQNGDGMDVLLERVEKLLQSFRKSITALVPYTEGSLIGWIHGRCEIIREEHTGEGVLLEVYVDEESANRLEKFKVNE</sequence>
<name>A0A401LA72_9FIRM</name>
<keyword evidence="5 6" id="KW-0342">GTP-binding</keyword>
<feature type="binding site" evidence="7">
    <location>
        <begin position="350"/>
        <end position="352"/>
    </location>
    <ligand>
        <name>GTP</name>
        <dbReference type="ChEBI" id="CHEBI:37565"/>
    </ligand>
</feature>
<evidence type="ECO:0000256" key="2">
    <source>
        <dbReference type="ARBA" id="ARBA00022723"/>
    </source>
</evidence>
<comment type="similarity">
    <text evidence="6">Belongs to the TRAFAC class OBG-HflX-like GTPase superfamily. HflX GTPase family.</text>
</comment>
<comment type="cofactor">
    <cofactor evidence="8">
        <name>Mg(2+)</name>
        <dbReference type="ChEBI" id="CHEBI:18420"/>
    </cofactor>
</comment>
<comment type="subunit">
    <text evidence="6">Monomer. Associates with the 50S ribosomal subunit.</text>
</comment>
<comment type="function">
    <text evidence="6">GTPase that associates with the 50S ribosomal subunit and may have a role during protein synthesis or ribosome biogenesis.</text>
</comment>
<dbReference type="FunFam" id="3.40.50.11060:FF:000001">
    <property type="entry name" value="GTPase HflX"/>
    <property type="match status" value="1"/>
</dbReference>
<dbReference type="GO" id="GO:0046872">
    <property type="term" value="F:metal ion binding"/>
    <property type="evidence" value="ECO:0007669"/>
    <property type="project" value="UniProtKB-KW"/>
</dbReference>
<dbReference type="Pfam" id="PF16360">
    <property type="entry name" value="GTP-bdg_M"/>
    <property type="match status" value="1"/>
</dbReference>
<feature type="binding site" evidence="8">
    <location>
        <position position="221"/>
    </location>
    <ligand>
        <name>Mg(2+)</name>
        <dbReference type="ChEBI" id="CHEBI:18420"/>
    </ligand>
</feature>
<evidence type="ECO:0000256" key="9">
    <source>
        <dbReference type="SAM" id="Coils"/>
    </source>
</evidence>
<evidence type="ECO:0000259" key="10">
    <source>
        <dbReference type="PROSITE" id="PS51705"/>
    </source>
</evidence>
<dbReference type="InterPro" id="IPR042108">
    <property type="entry name" value="GTPase_HflX_N_sf"/>
</dbReference>
<dbReference type="Gene3D" id="3.40.50.300">
    <property type="entry name" value="P-loop containing nucleotide triphosphate hydrolases"/>
    <property type="match status" value="1"/>
</dbReference>
<comment type="subcellular location">
    <subcellularLocation>
        <location evidence="6">Cytoplasm</location>
    </subcellularLocation>
    <text evidence="6">May associate with membranes.</text>
</comment>
<keyword evidence="12" id="KW-1185">Reference proteome</keyword>
<dbReference type="AlphaFoldDB" id="A0A401LA72"/>
<dbReference type="GO" id="GO:0005737">
    <property type="term" value="C:cytoplasm"/>
    <property type="evidence" value="ECO:0007669"/>
    <property type="project" value="UniProtKB-SubCell"/>
</dbReference>
<proteinExistence type="inferred from homology"/>
<evidence type="ECO:0000256" key="4">
    <source>
        <dbReference type="ARBA" id="ARBA00022842"/>
    </source>
</evidence>
<dbReference type="PROSITE" id="PS51705">
    <property type="entry name" value="G_HFLX"/>
    <property type="match status" value="1"/>
</dbReference>
<feature type="binding site" evidence="7">
    <location>
        <begin position="327"/>
        <end position="330"/>
    </location>
    <ligand>
        <name>GTP</name>
        <dbReference type="ChEBI" id="CHEBI:37565"/>
    </ligand>
</feature>
<dbReference type="PIRSF" id="PIRSF006809">
    <property type="entry name" value="GTP-binding_hflX_prd"/>
    <property type="match status" value="1"/>
</dbReference>
<dbReference type="CDD" id="cd01878">
    <property type="entry name" value="HflX"/>
    <property type="match status" value="1"/>
</dbReference>
<evidence type="ECO:0000256" key="3">
    <source>
        <dbReference type="ARBA" id="ARBA00022741"/>
    </source>
</evidence>
<dbReference type="InterPro" id="IPR025121">
    <property type="entry name" value="GTPase_HflX_N"/>
</dbReference>
<dbReference type="InterPro" id="IPR030394">
    <property type="entry name" value="G_HFLX_dom"/>
</dbReference>
<dbReference type="SUPFAM" id="SSF52540">
    <property type="entry name" value="P-loop containing nucleoside triphosphate hydrolases"/>
    <property type="match status" value="1"/>
</dbReference>
<keyword evidence="2 8" id="KW-0479">Metal-binding</keyword>
<feature type="binding site" evidence="7">
    <location>
        <begin position="239"/>
        <end position="243"/>
    </location>
    <ligand>
        <name>GTP</name>
        <dbReference type="ChEBI" id="CHEBI:37565"/>
    </ligand>
</feature>
<dbReference type="InterPro" id="IPR006073">
    <property type="entry name" value="GTP-bd"/>
</dbReference>
<dbReference type="InterPro" id="IPR005225">
    <property type="entry name" value="Small_GTP-bd"/>
</dbReference>
<dbReference type="GO" id="GO:0043022">
    <property type="term" value="F:ribosome binding"/>
    <property type="evidence" value="ECO:0007669"/>
    <property type="project" value="TreeGrafter"/>
</dbReference>
<dbReference type="Pfam" id="PF13167">
    <property type="entry name" value="GTP-bdg_N"/>
    <property type="match status" value="1"/>
</dbReference>
<dbReference type="Proteomes" id="UP000287361">
    <property type="component" value="Unassembled WGS sequence"/>
</dbReference>
<dbReference type="HAMAP" id="MF_00900">
    <property type="entry name" value="GTPase_HflX"/>
    <property type="match status" value="1"/>
</dbReference>
<dbReference type="PANTHER" id="PTHR10229:SF0">
    <property type="entry name" value="GTP-BINDING PROTEIN 6-RELATED"/>
    <property type="match status" value="1"/>
</dbReference>
<feature type="coiled-coil region" evidence="9">
    <location>
        <begin position="167"/>
        <end position="201"/>
    </location>
</feature>
<gene>
    <name evidence="6 11" type="primary">hflX</name>
    <name evidence="11" type="ORF">KGMB03357_00410</name>
</gene>
<keyword evidence="4 8" id="KW-0460">Magnesium</keyword>
<evidence type="ECO:0000256" key="8">
    <source>
        <dbReference type="PIRSR" id="PIRSR006809-2"/>
    </source>
</evidence>
<feature type="domain" description="Hflx-type G" evidence="10">
    <location>
        <begin position="208"/>
        <end position="372"/>
    </location>
</feature>
<dbReference type="GO" id="GO:0005525">
    <property type="term" value="F:GTP binding"/>
    <property type="evidence" value="ECO:0007669"/>
    <property type="project" value="UniProtKB-UniRule"/>
</dbReference>
<reference evidence="11 12" key="1">
    <citation type="submission" date="2018-10" db="EMBL/GenBank/DDBJ databases">
        <title>Draft Genome Sequence of Anaerotignum sp. KCTC 15736.</title>
        <authorList>
            <person name="Choi S.H."/>
            <person name="Kim J.S."/>
            <person name="Kang S.W."/>
            <person name="Lee J.S."/>
            <person name="Park S.H."/>
        </authorList>
    </citation>
    <scope>NUCLEOTIDE SEQUENCE [LARGE SCALE GENOMIC DNA]</scope>
    <source>
        <strain evidence="11 12">KCTC 15736</strain>
    </source>
</reference>
<dbReference type="EMBL" id="BHVZ01000001">
    <property type="protein sequence ID" value="GCB28380.1"/>
    <property type="molecule type" value="Genomic_DNA"/>
</dbReference>
<dbReference type="OrthoDB" id="9812272at2"/>
<feature type="binding site" evidence="7">
    <location>
        <begin position="261"/>
        <end position="264"/>
    </location>
    <ligand>
        <name>GTP</name>
        <dbReference type="ChEBI" id="CHEBI:37565"/>
    </ligand>
</feature>
<dbReference type="Pfam" id="PF01926">
    <property type="entry name" value="MMR_HSR1"/>
    <property type="match status" value="1"/>
</dbReference>
<dbReference type="PRINTS" id="PR00326">
    <property type="entry name" value="GTP1OBG"/>
</dbReference>
<dbReference type="InterPro" id="IPR032305">
    <property type="entry name" value="GTP-bd_M"/>
</dbReference>
<dbReference type="NCBIfam" id="TIGR00231">
    <property type="entry name" value="small_GTP"/>
    <property type="match status" value="1"/>
</dbReference>
<keyword evidence="3 6" id="KW-0547">Nucleotide-binding</keyword>
<evidence type="ECO:0000313" key="11">
    <source>
        <dbReference type="EMBL" id="GCB28380.1"/>
    </source>
</evidence>
<dbReference type="NCBIfam" id="TIGR03156">
    <property type="entry name" value="GTP_HflX"/>
    <property type="match status" value="1"/>
</dbReference>
<feature type="binding site" evidence="7">
    <location>
        <begin position="214"/>
        <end position="221"/>
    </location>
    <ligand>
        <name>GTP</name>
        <dbReference type="ChEBI" id="CHEBI:37565"/>
    </ligand>
</feature>
<evidence type="ECO:0000256" key="7">
    <source>
        <dbReference type="PIRSR" id="PIRSR006809-1"/>
    </source>
</evidence>
<evidence type="ECO:0000256" key="1">
    <source>
        <dbReference type="ARBA" id="ARBA00022490"/>
    </source>
</evidence>
<dbReference type="Gene3D" id="6.10.250.2860">
    <property type="match status" value="1"/>
</dbReference>
<protein>
    <recommendedName>
        <fullName evidence="6">GTPase HflX</fullName>
    </recommendedName>
    <alternativeName>
        <fullName evidence="6">GTP-binding protein HflX</fullName>
    </alternativeName>
</protein>
<organism evidence="11 12">
    <name type="scientific">Anaerotignum faecicola</name>
    <dbReference type="NCBI Taxonomy" id="2358141"/>
    <lineage>
        <taxon>Bacteria</taxon>
        <taxon>Bacillati</taxon>
        <taxon>Bacillota</taxon>
        <taxon>Clostridia</taxon>
        <taxon>Lachnospirales</taxon>
        <taxon>Anaerotignaceae</taxon>
        <taxon>Anaerotignum</taxon>
    </lineage>
</organism>
<dbReference type="GO" id="GO:0003924">
    <property type="term" value="F:GTPase activity"/>
    <property type="evidence" value="ECO:0007669"/>
    <property type="project" value="UniProtKB-UniRule"/>
</dbReference>
<evidence type="ECO:0000256" key="6">
    <source>
        <dbReference type="HAMAP-Rule" id="MF_00900"/>
    </source>
</evidence>
<evidence type="ECO:0000256" key="5">
    <source>
        <dbReference type="ARBA" id="ARBA00023134"/>
    </source>
</evidence>
<accession>A0A401LA72</accession>
<dbReference type="Gene3D" id="3.40.50.11060">
    <property type="entry name" value="GTPase HflX, N-terminal domain"/>
    <property type="match status" value="1"/>
</dbReference>
<dbReference type="InterPro" id="IPR027417">
    <property type="entry name" value="P-loop_NTPase"/>
</dbReference>
<dbReference type="PANTHER" id="PTHR10229">
    <property type="entry name" value="GTP-BINDING PROTEIN HFLX"/>
    <property type="match status" value="1"/>
</dbReference>
<comment type="caution">
    <text evidence="11">The sequence shown here is derived from an EMBL/GenBank/DDBJ whole genome shotgun (WGS) entry which is preliminary data.</text>
</comment>
<feature type="binding site" evidence="8">
    <location>
        <position position="241"/>
    </location>
    <ligand>
        <name>Mg(2+)</name>
        <dbReference type="ChEBI" id="CHEBI:18420"/>
    </ligand>
</feature>
<evidence type="ECO:0000313" key="12">
    <source>
        <dbReference type="Proteomes" id="UP000287361"/>
    </source>
</evidence>
<keyword evidence="1 6" id="KW-0963">Cytoplasm</keyword>
<dbReference type="InterPro" id="IPR016496">
    <property type="entry name" value="GTPase_HflX"/>
</dbReference>